<feature type="compositionally biased region" description="Basic and acidic residues" evidence="1">
    <location>
        <begin position="913"/>
        <end position="927"/>
    </location>
</feature>
<dbReference type="InterPro" id="IPR028889">
    <property type="entry name" value="USP"/>
</dbReference>
<evidence type="ECO:0000256" key="1">
    <source>
        <dbReference type="SAM" id="MobiDB-lite"/>
    </source>
</evidence>
<feature type="domain" description="USP" evidence="2">
    <location>
        <begin position="220"/>
        <end position="490"/>
    </location>
</feature>
<organism evidence="3 4">
    <name type="scientific">Phrynocephalus forsythii</name>
    <dbReference type="NCBI Taxonomy" id="171643"/>
    <lineage>
        <taxon>Eukaryota</taxon>
        <taxon>Metazoa</taxon>
        <taxon>Chordata</taxon>
        <taxon>Craniata</taxon>
        <taxon>Vertebrata</taxon>
        <taxon>Euteleostomi</taxon>
        <taxon>Lepidosauria</taxon>
        <taxon>Squamata</taxon>
        <taxon>Bifurcata</taxon>
        <taxon>Unidentata</taxon>
        <taxon>Episquamata</taxon>
        <taxon>Toxicofera</taxon>
        <taxon>Iguania</taxon>
        <taxon>Acrodonta</taxon>
        <taxon>Agamidae</taxon>
        <taxon>Agaminae</taxon>
        <taxon>Phrynocephalus</taxon>
    </lineage>
</organism>
<feature type="region of interest" description="Disordered" evidence="1">
    <location>
        <begin position="131"/>
        <end position="207"/>
    </location>
</feature>
<feature type="compositionally biased region" description="Polar residues" evidence="1">
    <location>
        <begin position="139"/>
        <end position="174"/>
    </location>
</feature>
<accession>A0A9Q0XN87</accession>
<evidence type="ECO:0000313" key="4">
    <source>
        <dbReference type="Proteomes" id="UP001142489"/>
    </source>
</evidence>
<proteinExistence type="predicted"/>
<dbReference type="GO" id="GO:0030576">
    <property type="term" value="P:Cajal body organization"/>
    <property type="evidence" value="ECO:0007669"/>
    <property type="project" value="InterPro"/>
</dbReference>
<feature type="compositionally biased region" description="Basic residues" evidence="1">
    <location>
        <begin position="901"/>
        <end position="912"/>
    </location>
</feature>
<protein>
    <recommendedName>
        <fullName evidence="2">USP domain-containing protein</fullName>
    </recommendedName>
</protein>
<dbReference type="PANTHER" id="PTHR15294">
    <property type="entry name" value="RETINOVIN-RELATED"/>
    <property type="match status" value="1"/>
</dbReference>
<name>A0A9Q0XN87_9SAUR</name>
<dbReference type="InterPro" id="IPR028890">
    <property type="entry name" value="Peptidase_C98"/>
</dbReference>
<feature type="region of interest" description="Disordered" evidence="1">
    <location>
        <begin position="829"/>
        <end position="870"/>
    </location>
</feature>
<keyword evidence="4" id="KW-1185">Reference proteome</keyword>
<feature type="region of interest" description="Disordered" evidence="1">
    <location>
        <begin position="896"/>
        <end position="929"/>
    </location>
</feature>
<dbReference type="PROSITE" id="PS50235">
    <property type="entry name" value="USP_3"/>
    <property type="match status" value="1"/>
</dbReference>
<dbReference type="Pfam" id="PF15509">
    <property type="entry name" value="DUF4650"/>
    <property type="match status" value="1"/>
</dbReference>
<dbReference type="GO" id="GO:0015030">
    <property type="term" value="C:Cajal body"/>
    <property type="evidence" value="ECO:0007669"/>
    <property type="project" value="TreeGrafter"/>
</dbReference>
<dbReference type="InterPro" id="IPR029388">
    <property type="entry name" value="DUF4650"/>
</dbReference>
<dbReference type="EMBL" id="JAPFRF010000010">
    <property type="protein sequence ID" value="KAJ7320233.1"/>
    <property type="molecule type" value="Genomic_DNA"/>
</dbReference>
<feature type="compositionally biased region" description="Low complexity" evidence="1">
    <location>
        <begin position="641"/>
        <end position="664"/>
    </location>
</feature>
<feature type="region of interest" description="Disordered" evidence="1">
    <location>
        <begin position="605"/>
        <end position="664"/>
    </location>
</feature>
<sequence length="1083" mass="119647">MMDCQKIENGLQHTAIGASAFHMVGYLGKDHNSAQVISDGCCPACKKKGLIQHLTTYRISFEESLFLCENSECIYPLGFEPLSNIVIPIDGKGQPCEQNCRKRKAIVTRLVTSVIEPASKLTRTNNAVQTFKLDPPSKCNGNNPPESQTGQPHFPQTVQPNLCSAAESTEQQMGTEVATEERSSEMSRVQMPRVENSERGSSVSQILSQDKGAGPETLWLQWRNAHALCWLDCILSALVHLETLRTVCTASVSENVSIIQKLFAKYNQATALVNNCDSGDTILEVPSDVLSRAESYLNEIRNIIFVQLQTQLKCKLGEEESPVFAFPLLLRKDAPIEELFLHSFSWKFECLQCGHHVTERCQKILTTFTNIIPEWHPLNAIHIAPCNNCNHTSQRRKMVLENVASLLMLHFVEGLPHSDLAAYSFRFQDYSYQVKAVVQYQESKKHFITWVLNSDETWLECDDLKGSYCKKHKNFGVSPAEVHIVIWERRPPPLTSNKDLQLQNERAMTFSKPKTPPKSLAKYINDKSVENTSLVCHNDMSNVHPNEAETLVSNNKSNLLWGLENLASNDIVVLSLINVPLDSEGKPLEDSRIMQNNLTAKTGTLQRQGSGQISVLPCSPEGDVSGTECTLPKRSSAPLHQSQSSNASSTSVTPSASVNSSSYSPATLSVHDAQLEVNLLQGKDSHLAPVNAQKEDCKSKLGNSLQKTPNIIQQIRETPANCHVSDPGGSSQFGHKKGMKLSTASWVKGLIGKHSLLPKSVSACNEVESSEKSIQKEGISTSFARHAGQFRGFQAKWSNKTTKNVTSDYSHKTSPTSPFANSLIEKRAFGGNEGTGTKSSNSLVTSRKQIYPPQNGSKNSASFDHGKTAGDLPHQLRLKLLQDLKAKKEKLASLDKLAKAQGKKRSSSKKNKKDQPQRESEPQRESDSLQSLLNALEHQIDVEYSKSVNSPLTSVSQCSNSSYDDILSELLSPAPTVASLEPPQEECRYLEMGGGSPTTPVLHEKLEAAQVFNLDHNYTIPEKKDNGSEGPSDFLTLKSPLKKLDFESPAKQDILDDLLPNSVLNSVMADTDLHHFDESLLIW</sequence>
<dbReference type="InterPro" id="IPR038765">
    <property type="entry name" value="Papain-like_cys_pep_sf"/>
</dbReference>
<comment type="caution">
    <text evidence="3">The sequence shown here is derived from an EMBL/GenBank/DDBJ whole genome shotgun (WGS) entry which is preliminary data.</text>
</comment>
<dbReference type="PANTHER" id="PTHR15294:SF3">
    <property type="entry name" value="SUMO-SPECIFIC ISOPEPTIDASE USPL1"/>
    <property type="match status" value="1"/>
</dbReference>
<evidence type="ECO:0000259" key="2">
    <source>
        <dbReference type="PROSITE" id="PS50235"/>
    </source>
</evidence>
<dbReference type="GO" id="GO:0016926">
    <property type="term" value="P:protein desumoylation"/>
    <property type="evidence" value="ECO:0007669"/>
    <property type="project" value="TreeGrafter"/>
</dbReference>
<feature type="compositionally biased region" description="Polar residues" evidence="1">
    <location>
        <begin position="835"/>
        <end position="862"/>
    </location>
</feature>
<dbReference type="Proteomes" id="UP001142489">
    <property type="component" value="Unassembled WGS sequence"/>
</dbReference>
<dbReference type="Pfam" id="PF15499">
    <property type="entry name" value="Peptidase_C98"/>
    <property type="match status" value="1"/>
</dbReference>
<evidence type="ECO:0000313" key="3">
    <source>
        <dbReference type="EMBL" id="KAJ7320233.1"/>
    </source>
</evidence>
<gene>
    <name evidence="3" type="ORF">JRQ81_019744</name>
</gene>
<dbReference type="GO" id="GO:0032183">
    <property type="term" value="F:SUMO binding"/>
    <property type="evidence" value="ECO:0007669"/>
    <property type="project" value="InterPro"/>
</dbReference>
<dbReference type="AlphaFoldDB" id="A0A9Q0XN87"/>
<reference evidence="3" key="1">
    <citation type="journal article" date="2023" name="DNA Res.">
        <title>Chromosome-level genome assembly of Phrynocephalus forsythii using third-generation DNA sequencing and Hi-C analysis.</title>
        <authorList>
            <person name="Qi Y."/>
            <person name="Zhao W."/>
            <person name="Zhao Y."/>
            <person name="Niu C."/>
            <person name="Cao S."/>
            <person name="Zhang Y."/>
        </authorList>
    </citation>
    <scope>NUCLEOTIDE SEQUENCE</scope>
    <source>
        <tissue evidence="3">Muscle</tissue>
    </source>
</reference>
<dbReference type="InterPro" id="IPR033505">
    <property type="entry name" value="USPL1"/>
</dbReference>
<dbReference type="OrthoDB" id="6160353at2759"/>
<dbReference type="SUPFAM" id="SSF54001">
    <property type="entry name" value="Cysteine proteinases"/>
    <property type="match status" value="1"/>
</dbReference>